<keyword evidence="1" id="KW-0479">Metal-binding</keyword>
<evidence type="ECO:0000259" key="3">
    <source>
        <dbReference type="PROSITE" id="PS50878"/>
    </source>
</evidence>
<comment type="function">
    <text evidence="1">Telomerase is a ribonucleoprotein enzyme essential for the replication of chromosome termini in most eukaryotes. It elongates telomeres. It is a reverse transcriptase that adds simple sequence repeats to chromosome ends by copying a template sequence within the RNA component of the enzyme.</text>
</comment>
<keyword evidence="2" id="KW-0472">Membrane</keyword>
<dbReference type="GO" id="GO:0007004">
    <property type="term" value="P:telomere maintenance via telomerase"/>
    <property type="evidence" value="ECO:0007669"/>
    <property type="project" value="TreeGrafter"/>
</dbReference>
<proteinExistence type="inferred from homology"/>
<dbReference type="CDD" id="cd01648">
    <property type="entry name" value="TERT"/>
    <property type="match status" value="1"/>
</dbReference>
<reference evidence="4" key="1">
    <citation type="journal article" date="2013" name="Genetics">
        <title>The draft genome and transcriptome of Panagrellus redivivus are shaped by the harsh demands of a free-living lifestyle.</title>
        <authorList>
            <person name="Srinivasan J."/>
            <person name="Dillman A.R."/>
            <person name="Macchietto M.G."/>
            <person name="Heikkinen L."/>
            <person name="Lakso M."/>
            <person name="Fracchia K.M."/>
            <person name="Antoshechkin I."/>
            <person name="Mortazavi A."/>
            <person name="Wong G."/>
            <person name="Sternberg P.W."/>
        </authorList>
    </citation>
    <scope>NUCLEOTIDE SEQUENCE [LARGE SCALE GENOMIC DNA]</scope>
    <source>
        <strain evidence="4">MT8872</strain>
    </source>
</reference>
<dbReference type="Pfam" id="PF00078">
    <property type="entry name" value="RVT_1"/>
    <property type="match status" value="1"/>
</dbReference>
<dbReference type="PROSITE" id="PS50878">
    <property type="entry name" value="RT_POL"/>
    <property type="match status" value="1"/>
</dbReference>
<keyword evidence="1" id="KW-0779">Telomere</keyword>
<sequence>MPHKRSRKRKLADIVHFDGILRPFRPQNANFLVDSKRRANVAAAFQKLINADAPSLVKFVVTDAVYAKLGESAASGNTSAQRILAYLTDFTRSFFKKWKALQIEYVLDKFLKDIRGDNAAEIWNSASFPQLRALLCYLFEFLFPEGFLHPDNINALNHNFARLFADAKMSQPLFTTSVLMRGVESSKLRWLDVCSEPSQRLMARSIVVFASEVVLAFFLKAFYAIPTVTERIKWYRREAWQRVTSAALKQFLCDREAVESSSKILDIYYKLKFIPKGSSLRPIEMLIDTKKLCRMDIIRVSLQYLQAKNGISNGFAIPNCNKVIGHRLRMLIAKSSKYTEYFAMSSDISNCFPSLRHDILEEALTRIIQPVDLVLYAATFRVMVTVSPTKGTSRSKMETLLSVGSSIDDARECLKTRLQRNGKAKVSVIVEPLSVKSFPASKLLPRIRYLAMQTTVAYGGKFYSCRRGVSQGSALSTLLCNIYLAYVEECVFNSFFRSIIAEKAMFIRYMDDYLLVSRDYDVAVDVIELLFEDFRKYGIHISQDKTRFTVNLVSLRGRIQGLTPKNFVKGVCWMHFCGLGVNMSTLELSLDPARLKSLNHGKTIANAAIEIHRNPVKSLNLVMSAVRRSLSTKLATFRVCRRIFQSSLAVRNLRQRVFHDVFLHVLKHFFRRVKIRPRSRRIQVFKKALWKLLAEFIHRNRRRQVR</sequence>
<keyword evidence="1" id="KW-0548">Nucleotidyltransferase</keyword>
<keyword evidence="2" id="KW-1133">Transmembrane helix</keyword>
<dbReference type="GO" id="GO:0070034">
    <property type="term" value="F:telomerase RNA binding"/>
    <property type="evidence" value="ECO:0007669"/>
    <property type="project" value="TreeGrafter"/>
</dbReference>
<evidence type="ECO:0000313" key="5">
    <source>
        <dbReference type="WBParaSite" id="Pan_g3063.t1"/>
    </source>
</evidence>
<dbReference type="InterPro" id="IPR043128">
    <property type="entry name" value="Rev_trsase/Diguanyl_cyclase"/>
</dbReference>
<dbReference type="WBParaSite" id="Pan_g3063.t1">
    <property type="protein sequence ID" value="Pan_g3063.t1"/>
    <property type="gene ID" value="Pan_g3063"/>
</dbReference>
<accession>A0A7E4ZYH4</accession>
<dbReference type="SUPFAM" id="SSF56672">
    <property type="entry name" value="DNA/RNA polymerases"/>
    <property type="match status" value="1"/>
</dbReference>
<comment type="subcellular location">
    <subcellularLocation>
        <location evidence="1">Nucleus</location>
    </subcellularLocation>
    <subcellularLocation>
        <location evidence="1">Chromosome</location>
        <location evidence="1">Telomere</location>
    </subcellularLocation>
</comment>
<dbReference type="Proteomes" id="UP000492821">
    <property type="component" value="Unassembled WGS sequence"/>
</dbReference>
<dbReference type="GO" id="GO:0046872">
    <property type="term" value="F:metal ion binding"/>
    <property type="evidence" value="ECO:0007669"/>
    <property type="project" value="UniProtKB-KW"/>
</dbReference>
<dbReference type="EC" id="2.7.7.49" evidence="1"/>
<keyword evidence="2" id="KW-0812">Transmembrane</keyword>
<evidence type="ECO:0000313" key="4">
    <source>
        <dbReference type="Proteomes" id="UP000492821"/>
    </source>
</evidence>
<evidence type="ECO:0000256" key="2">
    <source>
        <dbReference type="SAM" id="Phobius"/>
    </source>
</evidence>
<name>A0A7E4ZYH4_PANRE</name>
<dbReference type="GO" id="GO:0003720">
    <property type="term" value="F:telomerase activity"/>
    <property type="evidence" value="ECO:0007669"/>
    <property type="project" value="InterPro"/>
</dbReference>
<feature type="domain" description="Reverse transcriptase" evidence="3">
    <location>
        <begin position="255"/>
        <end position="581"/>
    </location>
</feature>
<dbReference type="GO" id="GO:0000333">
    <property type="term" value="C:telomerase catalytic core complex"/>
    <property type="evidence" value="ECO:0007669"/>
    <property type="project" value="TreeGrafter"/>
</dbReference>
<keyword evidence="1" id="KW-0808">Transferase</keyword>
<dbReference type="PRINTS" id="PR01365">
    <property type="entry name" value="TELOMERASERT"/>
</dbReference>
<dbReference type="InterPro" id="IPR003545">
    <property type="entry name" value="Telomerase_RT"/>
</dbReference>
<dbReference type="GO" id="GO:0042162">
    <property type="term" value="F:telomeric DNA binding"/>
    <property type="evidence" value="ECO:0007669"/>
    <property type="project" value="TreeGrafter"/>
</dbReference>
<protein>
    <recommendedName>
        <fullName evidence="1">Telomerase reverse transcriptase</fullName>
        <ecNumber evidence="1">2.7.7.49</ecNumber>
    </recommendedName>
    <alternativeName>
        <fullName evidence="1">Telomerase catalytic subunit</fullName>
    </alternativeName>
</protein>
<dbReference type="InterPro" id="IPR000477">
    <property type="entry name" value="RT_dom"/>
</dbReference>
<dbReference type="InterPro" id="IPR043502">
    <property type="entry name" value="DNA/RNA_pol_sf"/>
</dbReference>
<dbReference type="PANTHER" id="PTHR12066:SF0">
    <property type="entry name" value="TELOMERASE REVERSE TRANSCRIPTASE"/>
    <property type="match status" value="1"/>
</dbReference>
<comment type="similarity">
    <text evidence="1">Belongs to the reverse transcriptase family. Telomerase subfamily.</text>
</comment>
<dbReference type="GO" id="GO:0000781">
    <property type="term" value="C:chromosome, telomeric region"/>
    <property type="evidence" value="ECO:0007669"/>
    <property type="project" value="UniProtKB-SubCell"/>
</dbReference>
<feature type="transmembrane region" description="Helical" evidence="2">
    <location>
        <begin position="206"/>
        <end position="225"/>
    </location>
</feature>
<dbReference type="PANTHER" id="PTHR12066">
    <property type="entry name" value="TELOMERASE REVERSE TRANSCRIPTASE"/>
    <property type="match status" value="1"/>
</dbReference>
<keyword evidence="1" id="KW-0158">Chromosome</keyword>
<dbReference type="AlphaFoldDB" id="A0A7E4ZYH4"/>
<reference evidence="5" key="2">
    <citation type="submission" date="2020-10" db="UniProtKB">
        <authorList>
            <consortium name="WormBaseParasite"/>
        </authorList>
    </citation>
    <scope>IDENTIFICATION</scope>
</reference>
<keyword evidence="1" id="KW-0460">Magnesium</keyword>
<evidence type="ECO:0000256" key="1">
    <source>
        <dbReference type="RuleBase" id="RU365061"/>
    </source>
</evidence>
<keyword evidence="1" id="KW-0695">RNA-directed DNA polymerase</keyword>
<comment type="catalytic activity">
    <reaction evidence="1">
        <text>DNA(n) + a 2'-deoxyribonucleoside 5'-triphosphate = DNA(n+1) + diphosphate</text>
        <dbReference type="Rhea" id="RHEA:22508"/>
        <dbReference type="Rhea" id="RHEA-COMP:17339"/>
        <dbReference type="Rhea" id="RHEA-COMP:17340"/>
        <dbReference type="ChEBI" id="CHEBI:33019"/>
        <dbReference type="ChEBI" id="CHEBI:61560"/>
        <dbReference type="ChEBI" id="CHEBI:173112"/>
        <dbReference type="EC" id="2.7.7.49"/>
    </reaction>
</comment>
<organism evidence="4 5">
    <name type="scientific">Panagrellus redivivus</name>
    <name type="common">Microworm</name>
    <dbReference type="NCBI Taxonomy" id="6233"/>
    <lineage>
        <taxon>Eukaryota</taxon>
        <taxon>Metazoa</taxon>
        <taxon>Ecdysozoa</taxon>
        <taxon>Nematoda</taxon>
        <taxon>Chromadorea</taxon>
        <taxon>Rhabditida</taxon>
        <taxon>Tylenchina</taxon>
        <taxon>Panagrolaimomorpha</taxon>
        <taxon>Panagrolaimoidea</taxon>
        <taxon>Panagrolaimidae</taxon>
        <taxon>Panagrellus</taxon>
    </lineage>
</organism>
<keyword evidence="1" id="KW-0539">Nucleus</keyword>
<keyword evidence="4" id="KW-1185">Reference proteome</keyword>
<dbReference type="Gene3D" id="3.30.70.270">
    <property type="match status" value="1"/>
</dbReference>